<evidence type="ECO:0000259" key="4">
    <source>
        <dbReference type="Pfam" id="PF25973"/>
    </source>
</evidence>
<dbReference type="PROSITE" id="PS51257">
    <property type="entry name" value="PROKAR_LIPOPROTEIN"/>
    <property type="match status" value="1"/>
</dbReference>
<dbReference type="InterPro" id="IPR051909">
    <property type="entry name" value="MFP_Cation_Efflux"/>
</dbReference>
<dbReference type="GO" id="GO:0016020">
    <property type="term" value="C:membrane"/>
    <property type="evidence" value="ECO:0007669"/>
    <property type="project" value="InterPro"/>
</dbReference>
<evidence type="ECO:0000313" key="5">
    <source>
        <dbReference type="EMBL" id="SKB63852.1"/>
    </source>
</evidence>
<proteinExistence type="inferred from homology"/>
<dbReference type="Pfam" id="PF25973">
    <property type="entry name" value="BSH_CzcB"/>
    <property type="match status" value="1"/>
</dbReference>
<evidence type="ECO:0000313" key="6">
    <source>
        <dbReference type="Proteomes" id="UP000190852"/>
    </source>
</evidence>
<dbReference type="Gene3D" id="2.40.50.100">
    <property type="match status" value="1"/>
</dbReference>
<dbReference type="RefSeq" id="WP_079683619.1">
    <property type="nucleotide sequence ID" value="NZ_FUYQ01000015.1"/>
</dbReference>
<evidence type="ECO:0000256" key="1">
    <source>
        <dbReference type="ARBA" id="ARBA00009477"/>
    </source>
</evidence>
<dbReference type="InterPro" id="IPR006143">
    <property type="entry name" value="RND_pump_MFP"/>
</dbReference>
<dbReference type="InterPro" id="IPR058792">
    <property type="entry name" value="Beta-barrel_RND_2"/>
</dbReference>
<dbReference type="Gene3D" id="2.40.420.20">
    <property type="match status" value="1"/>
</dbReference>
<dbReference type="EMBL" id="FUYQ01000015">
    <property type="protein sequence ID" value="SKB63852.1"/>
    <property type="molecule type" value="Genomic_DNA"/>
</dbReference>
<feature type="domain" description="CzcB-like barrel-sandwich hybrid" evidence="4">
    <location>
        <begin position="84"/>
        <end position="230"/>
    </location>
</feature>
<sequence length="398" mass="43603">MKTIYIAIIALSLIFLGSCGQKPKNDVETEKEGTEESHGGESVEVELTESQMKAVDIQLGKIEQRDLNSIIRVNGEMALDPQKKAEVTSLLGGIIKQVMVIEGRAVSAGQAVAYLENTEIVELQKNYLTTKKEALIADQEYRRQKDLSTQGAGVEKTLQQATANYEITKAQLTGLEKQLRQLSISSEQVSSGNMVTQIPIKTPISGTVSKINISTGSYVDMQTPLMSITDNAGIHCDVKVFEKDINMVRIGQEVDITLTNQPGVNLKGEIYEINKSFEGDTKAIIVHANIKGKTDIKLIPGMYVTGLINVGKQKTDAVPNDAIISNEGKKYIFVLEKEANEEGVKTYHFERIEVLTGISELGYTQITPVNKLEEGVTIVKANAFYLASMSTDHGEHGH</sequence>
<reference evidence="6" key="1">
    <citation type="submission" date="2017-02" db="EMBL/GenBank/DDBJ databases">
        <authorList>
            <person name="Varghese N."/>
            <person name="Submissions S."/>
        </authorList>
    </citation>
    <scope>NUCLEOTIDE SEQUENCE [LARGE SCALE GENOMIC DNA]</scope>
    <source>
        <strain evidence="6">DSM 24967</strain>
    </source>
</reference>
<feature type="domain" description="CusB-like beta-barrel" evidence="3">
    <location>
        <begin position="237"/>
        <end position="305"/>
    </location>
</feature>
<evidence type="ECO:0000259" key="3">
    <source>
        <dbReference type="Pfam" id="PF25954"/>
    </source>
</evidence>
<accession>A0A1T5CWN1</accession>
<dbReference type="GO" id="GO:0060003">
    <property type="term" value="P:copper ion export"/>
    <property type="evidence" value="ECO:0007669"/>
    <property type="project" value="TreeGrafter"/>
</dbReference>
<protein>
    <submittedName>
        <fullName evidence="5">RND family efflux transporter, MFP subunit</fullName>
    </submittedName>
</protein>
<dbReference type="Proteomes" id="UP000190852">
    <property type="component" value="Unassembled WGS sequence"/>
</dbReference>
<dbReference type="Pfam" id="PF25954">
    <property type="entry name" value="Beta-barrel_RND_2"/>
    <property type="match status" value="1"/>
</dbReference>
<dbReference type="GO" id="GO:0030313">
    <property type="term" value="C:cell envelope"/>
    <property type="evidence" value="ECO:0007669"/>
    <property type="project" value="TreeGrafter"/>
</dbReference>
<dbReference type="SUPFAM" id="SSF111369">
    <property type="entry name" value="HlyD-like secretion proteins"/>
    <property type="match status" value="1"/>
</dbReference>
<dbReference type="PANTHER" id="PTHR30097:SF4">
    <property type="entry name" value="SLR6042 PROTEIN"/>
    <property type="match status" value="1"/>
</dbReference>
<dbReference type="NCBIfam" id="TIGR01730">
    <property type="entry name" value="RND_mfp"/>
    <property type="match status" value="1"/>
</dbReference>
<dbReference type="InterPro" id="IPR058647">
    <property type="entry name" value="BSH_CzcB-like"/>
</dbReference>
<dbReference type="AlphaFoldDB" id="A0A1T5CWN1"/>
<gene>
    <name evidence="5" type="ORF">SAMN05660349_02121</name>
</gene>
<dbReference type="GO" id="GO:0022857">
    <property type="term" value="F:transmembrane transporter activity"/>
    <property type="evidence" value="ECO:0007669"/>
    <property type="project" value="InterPro"/>
</dbReference>
<dbReference type="PANTHER" id="PTHR30097">
    <property type="entry name" value="CATION EFFLUX SYSTEM PROTEIN CUSB"/>
    <property type="match status" value="1"/>
</dbReference>
<keyword evidence="2" id="KW-0813">Transport</keyword>
<comment type="similarity">
    <text evidence="1">Belongs to the membrane fusion protein (MFP) (TC 8.A.1) family.</text>
</comment>
<organism evidence="5 6">
    <name type="scientific">Parabacteroides chartae</name>
    <dbReference type="NCBI Taxonomy" id="1037355"/>
    <lineage>
        <taxon>Bacteria</taxon>
        <taxon>Pseudomonadati</taxon>
        <taxon>Bacteroidota</taxon>
        <taxon>Bacteroidia</taxon>
        <taxon>Bacteroidales</taxon>
        <taxon>Tannerellaceae</taxon>
        <taxon>Parabacteroides</taxon>
    </lineage>
</organism>
<dbReference type="GO" id="GO:0015679">
    <property type="term" value="P:plasma membrane copper ion transport"/>
    <property type="evidence" value="ECO:0007669"/>
    <property type="project" value="TreeGrafter"/>
</dbReference>
<evidence type="ECO:0000256" key="2">
    <source>
        <dbReference type="ARBA" id="ARBA00022448"/>
    </source>
</evidence>
<name>A0A1T5CWN1_9BACT</name>
<keyword evidence="6" id="KW-1185">Reference proteome</keyword>
<dbReference type="Gene3D" id="2.40.30.170">
    <property type="match status" value="1"/>
</dbReference>